<evidence type="ECO:0000259" key="7">
    <source>
        <dbReference type="Pfam" id="PF02687"/>
    </source>
</evidence>
<comment type="subcellular location">
    <subcellularLocation>
        <location evidence="1">Cell membrane</location>
        <topology evidence="1">Multi-pass membrane protein</topology>
    </subcellularLocation>
</comment>
<sequence length="431" mass="48065">MLGYYFSLAWRSLRQNRALTVLMVLTLAVGIGATMTTLTVFKTLSRDPIPQKSDRLFRVQLDMYPADVKNSDKEPPYDISRFDAETLLAQRHAKAQVVTVGGSAPLEIDNQTPFSARMRFTSADFFPMFLVPIRYGHGWNANDDASRARVAVLSDELNQKIFGGANSVGKTIRIQSTPFTVVGVAGHWRPDPRYYDINTQRYGNGEEVYLPFSTSRDLSLGMDGNMDCFKASNDDNTSLNAPCVWLQYWVELESPTQANDFRAYLSRYSEQQRAAGRYSRPPNARLRSVTDWLDYRKIVPSDAHLQLWLALGFLVVCLVNVVGLLMAKFLRKQGEIGVRRALGATRRDIFIQFLMEAGVVGLVGSVGGLLLSLLGLWAVRHQPTDYAEIVHLDPAMLALTIVLGVIATLLAGLLPAFRAMRIAPAIQLKTQ</sequence>
<evidence type="ECO:0000256" key="3">
    <source>
        <dbReference type="ARBA" id="ARBA00022692"/>
    </source>
</evidence>
<evidence type="ECO:0000256" key="2">
    <source>
        <dbReference type="ARBA" id="ARBA00022475"/>
    </source>
</evidence>
<evidence type="ECO:0000313" key="9">
    <source>
        <dbReference type="EMBL" id="PNS09015.1"/>
    </source>
</evidence>
<dbReference type="Pfam" id="PF12704">
    <property type="entry name" value="MacB_PCD"/>
    <property type="match status" value="1"/>
</dbReference>
<keyword evidence="3 6" id="KW-0812">Transmembrane</keyword>
<dbReference type="InterPro" id="IPR025857">
    <property type="entry name" value="MacB_PCD"/>
</dbReference>
<evidence type="ECO:0000256" key="6">
    <source>
        <dbReference type="SAM" id="Phobius"/>
    </source>
</evidence>
<accession>A0A2K1Q1V1</accession>
<dbReference type="RefSeq" id="WP_103074124.1">
    <property type="nucleotide sequence ID" value="NZ_NPZB01000001.1"/>
</dbReference>
<protein>
    <submittedName>
        <fullName evidence="9">MacB-like periplasmic core domain-containing protein</fullName>
    </submittedName>
</protein>
<feature type="transmembrane region" description="Helical" evidence="6">
    <location>
        <begin position="350"/>
        <end position="377"/>
    </location>
</feature>
<feature type="transmembrane region" description="Helical" evidence="6">
    <location>
        <begin position="397"/>
        <end position="417"/>
    </location>
</feature>
<dbReference type="InterPro" id="IPR050250">
    <property type="entry name" value="Macrolide_Exporter_MacB"/>
</dbReference>
<dbReference type="PANTHER" id="PTHR30572:SF18">
    <property type="entry name" value="ABC-TYPE MACROLIDE FAMILY EXPORT SYSTEM PERMEASE COMPONENT 2"/>
    <property type="match status" value="1"/>
</dbReference>
<dbReference type="AlphaFoldDB" id="A0A2K1Q1V1"/>
<keyword evidence="4 6" id="KW-1133">Transmembrane helix</keyword>
<gene>
    <name evidence="9" type="ORF">Lysil_0644</name>
</gene>
<evidence type="ECO:0000256" key="4">
    <source>
        <dbReference type="ARBA" id="ARBA00022989"/>
    </source>
</evidence>
<evidence type="ECO:0000256" key="1">
    <source>
        <dbReference type="ARBA" id="ARBA00004651"/>
    </source>
</evidence>
<dbReference type="EMBL" id="NPZB01000001">
    <property type="protein sequence ID" value="PNS09015.1"/>
    <property type="molecule type" value="Genomic_DNA"/>
</dbReference>
<keyword evidence="5 6" id="KW-0472">Membrane</keyword>
<dbReference type="Proteomes" id="UP000236220">
    <property type="component" value="Unassembled WGS sequence"/>
</dbReference>
<evidence type="ECO:0000313" key="10">
    <source>
        <dbReference type="Proteomes" id="UP000236220"/>
    </source>
</evidence>
<feature type="transmembrane region" description="Helical" evidence="6">
    <location>
        <begin position="21"/>
        <end position="41"/>
    </location>
</feature>
<dbReference type="Pfam" id="PF02687">
    <property type="entry name" value="FtsX"/>
    <property type="match status" value="1"/>
</dbReference>
<dbReference type="OrthoDB" id="8735006at2"/>
<comment type="caution">
    <text evidence="9">The sequence shown here is derived from an EMBL/GenBank/DDBJ whole genome shotgun (WGS) entry which is preliminary data.</text>
</comment>
<proteinExistence type="predicted"/>
<dbReference type="GO" id="GO:0022857">
    <property type="term" value="F:transmembrane transporter activity"/>
    <property type="evidence" value="ECO:0007669"/>
    <property type="project" value="TreeGrafter"/>
</dbReference>
<feature type="transmembrane region" description="Helical" evidence="6">
    <location>
        <begin position="307"/>
        <end position="330"/>
    </location>
</feature>
<organism evidence="9 10">
    <name type="scientific">Solilutibacter silvestris</name>
    <dbReference type="NCBI Taxonomy" id="1645665"/>
    <lineage>
        <taxon>Bacteria</taxon>
        <taxon>Pseudomonadati</taxon>
        <taxon>Pseudomonadota</taxon>
        <taxon>Gammaproteobacteria</taxon>
        <taxon>Lysobacterales</taxon>
        <taxon>Lysobacteraceae</taxon>
        <taxon>Solilutibacter</taxon>
    </lineage>
</organism>
<keyword evidence="2" id="KW-1003">Cell membrane</keyword>
<evidence type="ECO:0000259" key="8">
    <source>
        <dbReference type="Pfam" id="PF12704"/>
    </source>
</evidence>
<dbReference type="PANTHER" id="PTHR30572">
    <property type="entry name" value="MEMBRANE COMPONENT OF TRANSPORTER-RELATED"/>
    <property type="match status" value="1"/>
</dbReference>
<dbReference type="InterPro" id="IPR003838">
    <property type="entry name" value="ABC3_permease_C"/>
</dbReference>
<evidence type="ECO:0000256" key="5">
    <source>
        <dbReference type="ARBA" id="ARBA00023136"/>
    </source>
</evidence>
<reference evidence="9 10" key="1">
    <citation type="submission" date="2017-08" db="EMBL/GenBank/DDBJ databases">
        <title>Lysobacter sylvestris genome.</title>
        <authorList>
            <person name="Zhang D.-C."/>
            <person name="Albuquerque L."/>
            <person name="Franca L."/>
            <person name="Froufe H.J.C."/>
            <person name="Barroso C."/>
            <person name="Egas C."/>
            <person name="Da Costa M."/>
            <person name="Margesin R."/>
        </authorList>
    </citation>
    <scope>NUCLEOTIDE SEQUENCE [LARGE SCALE GENOMIC DNA]</scope>
    <source>
        <strain evidence="9 10">AM20-91</strain>
    </source>
</reference>
<keyword evidence="10" id="KW-1185">Reference proteome</keyword>
<name>A0A2K1Q1V1_9GAMM</name>
<feature type="domain" description="MacB-like periplasmic core" evidence="8">
    <location>
        <begin position="20"/>
        <end position="265"/>
    </location>
</feature>
<dbReference type="GO" id="GO:0005886">
    <property type="term" value="C:plasma membrane"/>
    <property type="evidence" value="ECO:0007669"/>
    <property type="project" value="UniProtKB-SubCell"/>
</dbReference>
<feature type="domain" description="ABC3 transporter permease C-terminal" evidence="7">
    <location>
        <begin position="310"/>
        <end position="424"/>
    </location>
</feature>